<feature type="region of interest" description="Disordered" evidence="1">
    <location>
        <begin position="1"/>
        <end position="46"/>
    </location>
</feature>
<feature type="compositionally biased region" description="Polar residues" evidence="1">
    <location>
        <begin position="870"/>
        <end position="879"/>
    </location>
</feature>
<proteinExistence type="predicted"/>
<evidence type="ECO:0000313" key="3">
    <source>
        <dbReference type="Proteomes" id="UP000298030"/>
    </source>
</evidence>
<feature type="region of interest" description="Disordered" evidence="1">
    <location>
        <begin position="991"/>
        <end position="1010"/>
    </location>
</feature>
<reference evidence="2 3" key="1">
    <citation type="journal article" date="2019" name="Nat. Ecol. Evol.">
        <title>Megaphylogeny resolves global patterns of mushroom evolution.</title>
        <authorList>
            <person name="Varga T."/>
            <person name="Krizsan K."/>
            <person name="Foldi C."/>
            <person name="Dima B."/>
            <person name="Sanchez-Garcia M."/>
            <person name="Sanchez-Ramirez S."/>
            <person name="Szollosi G.J."/>
            <person name="Szarkandi J.G."/>
            <person name="Papp V."/>
            <person name="Albert L."/>
            <person name="Andreopoulos W."/>
            <person name="Angelini C."/>
            <person name="Antonin V."/>
            <person name="Barry K.W."/>
            <person name="Bougher N.L."/>
            <person name="Buchanan P."/>
            <person name="Buyck B."/>
            <person name="Bense V."/>
            <person name="Catcheside P."/>
            <person name="Chovatia M."/>
            <person name="Cooper J."/>
            <person name="Damon W."/>
            <person name="Desjardin D."/>
            <person name="Finy P."/>
            <person name="Geml J."/>
            <person name="Haridas S."/>
            <person name="Hughes K."/>
            <person name="Justo A."/>
            <person name="Karasinski D."/>
            <person name="Kautmanova I."/>
            <person name="Kiss B."/>
            <person name="Kocsube S."/>
            <person name="Kotiranta H."/>
            <person name="LaButti K.M."/>
            <person name="Lechner B.E."/>
            <person name="Liimatainen K."/>
            <person name="Lipzen A."/>
            <person name="Lukacs Z."/>
            <person name="Mihaltcheva S."/>
            <person name="Morgado L.N."/>
            <person name="Niskanen T."/>
            <person name="Noordeloos M.E."/>
            <person name="Ohm R.A."/>
            <person name="Ortiz-Santana B."/>
            <person name="Ovrebo C."/>
            <person name="Racz N."/>
            <person name="Riley R."/>
            <person name="Savchenko A."/>
            <person name="Shiryaev A."/>
            <person name="Soop K."/>
            <person name="Spirin V."/>
            <person name="Szebenyi C."/>
            <person name="Tomsovsky M."/>
            <person name="Tulloss R.E."/>
            <person name="Uehling J."/>
            <person name="Grigoriev I.V."/>
            <person name="Vagvolgyi C."/>
            <person name="Papp T."/>
            <person name="Martin F.M."/>
            <person name="Miettinen O."/>
            <person name="Hibbett D.S."/>
            <person name="Nagy L.G."/>
        </authorList>
    </citation>
    <scope>NUCLEOTIDE SEQUENCE [LARGE SCALE GENOMIC DNA]</scope>
    <source>
        <strain evidence="2 3">FP101781</strain>
    </source>
</reference>
<evidence type="ECO:0000313" key="2">
    <source>
        <dbReference type="EMBL" id="TEB21569.1"/>
    </source>
</evidence>
<comment type="caution">
    <text evidence="2">The sequence shown here is derived from an EMBL/GenBank/DDBJ whole genome shotgun (WGS) entry which is preliminary data.</text>
</comment>
<feature type="compositionally biased region" description="Low complexity" evidence="1">
    <location>
        <begin position="242"/>
        <end position="258"/>
    </location>
</feature>
<feature type="compositionally biased region" description="Pro residues" evidence="1">
    <location>
        <begin position="341"/>
        <end position="351"/>
    </location>
</feature>
<gene>
    <name evidence="2" type="ORF">FA13DRAFT_1716742</name>
</gene>
<evidence type="ECO:0000256" key="1">
    <source>
        <dbReference type="SAM" id="MobiDB-lite"/>
    </source>
</evidence>
<dbReference type="Proteomes" id="UP000298030">
    <property type="component" value="Unassembled WGS sequence"/>
</dbReference>
<dbReference type="EMBL" id="QPFP01000107">
    <property type="protein sequence ID" value="TEB21569.1"/>
    <property type="molecule type" value="Genomic_DNA"/>
</dbReference>
<feature type="region of interest" description="Disordered" evidence="1">
    <location>
        <begin position="861"/>
        <end position="886"/>
    </location>
</feature>
<organism evidence="2 3">
    <name type="scientific">Coprinellus micaceus</name>
    <name type="common">Glistening ink-cap mushroom</name>
    <name type="synonym">Coprinus micaceus</name>
    <dbReference type="NCBI Taxonomy" id="71717"/>
    <lineage>
        <taxon>Eukaryota</taxon>
        <taxon>Fungi</taxon>
        <taxon>Dikarya</taxon>
        <taxon>Basidiomycota</taxon>
        <taxon>Agaricomycotina</taxon>
        <taxon>Agaricomycetes</taxon>
        <taxon>Agaricomycetidae</taxon>
        <taxon>Agaricales</taxon>
        <taxon>Agaricineae</taxon>
        <taxon>Psathyrellaceae</taxon>
        <taxon>Coprinellus</taxon>
    </lineage>
</organism>
<feature type="compositionally biased region" description="Pro residues" evidence="1">
    <location>
        <begin position="103"/>
        <end position="117"/>
    </location>
</feature>
<keyword evidence="3" id="KW-1185">Reference proteome</keyword>
<sequence length="1554" mass="169994">MNYGDDNSFSQIPFYNPFSDPGSGTQPPLQPPPQPLPDQGHPSSGLIHAATLVNLFAPPNNYQAPHGNAHRGHSRSLAYDRNAQPTTNESELLMRNLNSPLYAPLPPSLQPQPPTLIPRPIHQQERRRRERSAEAPSEGPAPRKATASDDGYPTATAGAPSVWAAGPVSSTSASSSSLFGALGSASASVHAGALGDFTSSAHSSAYAHPTVLNQGPTASANTHVHNHPPYVSAHSSSFTHGPAPTLSSTHASASAHAPAPGPAPAAAPVSAPAPAPGPTKASTATGASTTARPSNTTRAPAAGRNPSMAHASTSARTSGPAWASSSAQVSSSGSVSLPANPTQPPPPPPSNPTATVDARHETTLKDIMRRVDSSTHLPQETDAMEVRSAKLHQSMSLGDPNTRTTNSVVVLDDLSRVWFAPDFCEALTKNGSDPRRWHNEADIHDESFSGIVRALMKALRDPTSPCGKLFLAIKMEIFTNGSTQYLFEVHQSVFSLYNVASWDAGKTLCARDAQDNALLVFTLATLGAKLQQETKALIRAVCGATTANRLRAVFSIGRGRDIAEVVPFVVVEVFNDTIKQVVLDRITGSVIEGLQLQFITRSRLRLFDGNIISDFAKIQNLGKGLDFFEACCMYRRTLTTGCGLNAILDEPACRELMSQIAQGTRYIAAMPHASLEQANIVLKDLAAAATKGLLSLPSSTTPFFHLKDSANHFTHMLFHMRGNSVVDKFNQRRSNSAQKGALHYLTVIYWVCADARRVPTPQTEGVFANWLGVAIADHHVALLAWLVSHGKEDAEVKAALQAGTWTHKLLIAVHQLVQESARPAALENLLTQIEGSGPLNKILSDLSRSLEVEGFQPDVSVTPIPGFQNAEPTASTSSREGQDMPSSIRVKSVDASKFRRHRDIMGSVPAMIVPRCHTHLRGYRMTSIDEPRATHGILQAEVHECVQWNPMADSRSKPWNRLRASVRSFAIRQLARVSDSHFQAGGGLRVELPGRRPVSPLKDKIPQAPTRASSRRRLLGLLVYLHTWPSSHLTDNALGHVRPCALITRDPRHPIYANDPIREERTMTTKTLDLPNLALNGTINLTTTISTTSTVFHIQNVFGITRQRGARHLNDGEYQDDRNHNAGHQVKQGPRRRSQSRKRLDERRNFAWMDPDNNKEPMRPMSKTIHREDTLSRYGLEPVDSSYDHLPFPSFTRSWLFLRSDYTFFRAGPFQSIFFGLSHSSRGALPYFPPHSYLGFTEGLGTLGSGRSESPQDIPSTRLLCATRPTRKFLKAYITFRATPSGRKSYLTPPLELVRGFFRRSGHGKSGPFFNSDVHDGVRLLVDAMKEEYESQPWRGIDVYLVVHIQLRTVLRGTLARLQISALSLIVQHIGILRVGVRGREGVGDGNGLLDGGGSIMFNKGMMFVVGGDHLRRWNGRDLMTPLPFRYPSPSQISPLTTIWVHPRTLMVQLARKIQYENVTGVQGKEDPYPAATVALENQSLGVLGAPLQVRAARVVCLWFTQSACMPICQQEHKAQLCPKFPILDHPSWLWIGDQQNIETLQVWMELTTP</sequence>
<feature type="compositionally biased region" description="Pro residues" evidence="1">
    <location>
        <begin position="259"/>
        <end position="277"/>
    </location>
</feature>
<feature type="region of interest" description="Disordered" evidence="1">
    <location>
        <begin position="102"/>
        <end position="177"/>
    </location>
</feature>
<accession>A0A4Y7SK11</accession>
<feature type="compositionally biased region" description="Low complexity" evidence="1">
    <location>
        <begin position="323"/>
        <end position="340"/>
    </location>
</feature>
<feature type="region of interest" description="Disordered" evidence="1">
    <location>
        <begin position="1115"/>
        <end position="1164"/>
    </location>
</feature>
<protein>
    <submittedName>
        <fullName evidence="2">Uncharacterized protein</fullName>
    </submittedName>
</protein>
<feature type="region of interest" description="Disordered" evidence="1">
    <location>
        <begin position="210"/>
        <end position="356"/>
    </location>
</feature>
<feature type="compositionally biased region" description="Polar residues" evidence="1">
    <location>
        <begin position="211"/>
        <end position="223"/>
    </location>
</feature>
<feature type="compositionally biased region" description="Basic and acidic residues" evidence="1">
    <location>
        <begin position="1115"/>
        <end position="1124"/>
    </location>
</feature>
<feature type="compositionally biased region" description="Polar residues" evidence="1">
    <location>
        <begin position="1"/>
        <end position="13"/>
    </location>
</feature>
<feature type="compositionally biased region" description="Low complexity" evidence="1">
    <location>
        <begin position="278"/>
        <end position="294"/>
    </location>
</feature>
<feature type="compositionally biased region" description="Low complexity" evidence="1">
    <location>
        <begin position="164"/>
        <end position="177"/>
    </location>
</feature>
<name>A0A4Y7SK11_COPMI</name>